<evidence type="ECO:0000313" key="3">
    <source>
        <dbReference type="Proteomes" id="UP000639772"/>
    </source>
</evidence>
<reference evidence="2 3" key="1">
    <citation type="journal article" date="2020" name="Nat. Food">
        <title>A phased Vanilla planifolia genome enables genetic improvement of flavour and production.</title>
        <authorList>
            <person name="Hasing T."/>
            <person name="Tang H."/>
            <person name="Brym M."/>
            <person name="Khazi F."/>
            <person name="Huang T."/>
            <person name="Chambers A.H."/>
        </authorList>
    </citation>
    <scope>NUCLEOTIDE SEQUENCE [LARGE SCALE GENOMIC DNA]</scope>
    <source>
        <tissue evidence="2">Leaf</tissue>
    </source>
</reference>
<organism evidence="2 3">
    <name type="scientific">Vanilla planifolia</name>
    <name type="common">Vanilla</name>
    <dbReference type="NCBI Taxonomy" id="51239"/>
    <lineage>
        <taxon>Eukaryota</taxon>
        <taxon>Viridiplantae</taxon>
        <taxon>Streptophyta</taxon>
        <taxon>Embryophyta</taxon>
        <taxon>Tracheophyta</taxon>
        <taxon>Spermatophyta</taxon>
        <taxon>Magnoliopsida</taxon>
        <taxon>Liliopsida</taxon>
        <taxon>Asparagales</taxon>
        <taxon>Orchidaceae</taxon>
        <taxon>Vanilloideae</taxon>
        <taxon>Vanilleae</taxon>
        <taxon>Vanilla</taxon>
    </lineage>
</organism>
<gene>
    <name evidence="2" type="ORF">HPP92_016483</name>
</gene>
<proteinExistence type="predicted"/>
<accession>A0A835US41</accession>
<evidence type="ECO:0000256" key="1">
    <source>
        <dbReference type="SAM" id="MobiDB-lite"/>
    </source>
</evidence>
<name>A0A835US41_VANPL</name>
<feature type="region of interest" description="Disordered" evidence="1">
    <location>
        <begin position="1"/>
        <end position="32"/>
    </location>
</feature>
<dbReference type="EMBL" id="JADCNM010000008">
    <property type="protein sequence ID" value="KAG0471937.1"/>
    <property type="molecule type" value="Genomic_DNA"/>
</dbReference>
<comment type="caution">
    <text evidence="2">The sequence shown here is derived from an EMBL/GenBank/DDBJ whole genome shotgun (WGS) entry which is preliminary data.</text>
</comment>
<dbReference type="Proteomes" id="UP000639772">
    <property type="component" value="Unassembled WGS sequence"/>
</dbReference>
<evidence type="ECO:0000313" key="2">
    <source>
        <dbReference type="EMBL" id="KAG0471937.1"/>
    </source>
</evidence>
<sequence>MRRRMKGSKNLKASRDPRDLRGRVENPKQPPKLQVLSSGSYYGGHGDFLVTAIGILGAFLPSHLLSSPL</sequence>
<dbReference type="AlphaFoldDB" id="A0A835US41"/>
<feature type="compositionally biased region" description="Basic and acidic residues" evidence="1">
    <location>
        <begin position="13"/>
        <end position="26"/>
    </location>
</feature>
<protein>
    <submittedName>
        <fullName evidence="2">Uncharacterized protein</fullName>
    </submittedName>
</protein>